<dbReference type="PROSITE" id="PS51369">
    <property type="entry name" value="TCP"/>
    <property type="match status" value="1"/>
</dbReference>
<evidence type="ECO:0000256" key="4">
    <source>
        <dbReference type="ARBA" id="ARBA00023163"/>
    </source>
</evidence>
<dbReference type="AlphaFoldDB" id="A0A068UES7"/>
<dbReference type="InterPro" id="IPR017887">
    <property type="entry name" value="TF_TCP_subgr"/>
</dbReference>
<reference evidence="9" key="1">
    <citation type="journal article" date="2014" name="Science">
        <title>The coffee genome provides insight into the convergent evolution of caffeine biosynthesis.</title>
        <authorList>
            <person name="Denoeud F."/>
            <person name="Carretero-Paulet L."/>
            <person name="Dereeper A."/>
            <person name="Droc G."/>
            <person name="Guyot R."/>
            <person name="Pietrella M."/>
            <person name="Zheng C."/>
            <person name="Alberti A."/>
            <person name="Anthony F."/>
            <person name="Aprea G."/>
            <person name="Aury J.M."/>
            <person name="Bento P."/>
            <person name="Bernard M."/>
            <person name="Bocs S."/>
            <person name="Campa C."/>
            <person name="Cenci A."/>
            <person name="Combes M.C."/>
            <person name="Crouzillat D."/>
            <person name="Da Silva C."/>
            <person name="Daddiego L."/>
            <person name="De Bellis F."/>
            <person name="Dussert S."/>
            <person name="Garsmeur O."/>
            <person name="Gayraud T."/>
            <person name="Guignon V."/>
            <person name="Jahn K."/>
            <person name="Jamilloux V."/>
            <person name="Joet T."/>
            <person name="Labadie K."/>
            <person name="Lan T."/>
            <person name="Leclercq J."/>
            <person name="Lepelley M."/>
            <person name="Leroy T."/>
            <person name="Li L.T."/>
            <person name="Librado P."/>
            <person name="Lopez L."/>
            <person name="Munoz A."/>
            <person name="Noel B."/>
            <person name="Pallavicini A."/>
            <person name="Perrotta G."/>
            <person name="Poncet V."/>
            <person name="Pot D."/>
            <person name="Priyono X."/>
            <person name="Rigoreau M."/>
            <person name="Rouard M."/>
            <person name="Rozas J."/>
            <person name="Tranchant-Dubreuil C."/>
            <person name="VanBuren R."/>
            <person name="Zhang Q."/>
            <person name="Andrade A.C."/>
            <person name="Argout X."/>
            <person name="Bertrand B."/>
            <person name="de Kochko A."/>
            <person name="Graziosi G."/>
            <person name="Henry R.J."/>
            <person name="Jayarama X."/>
            <person name="Ming R."/>
            <person name="Nagai C."/>
            <person name="Rounsley S."/>
            <person name="Sankoff D."/>
            <person name="Giuliano G."/>
            <person name="Albert V.A."/>
            <person name="Wincker P."/>
            <person name="Lashermes P."/>
        </authorList>
    </citation>
    <scope>NUCLEOTIDE SEQUENCE [LARGE SCALE GENOMIC DNA]</scope>
    <source>
        <strain evidence="9">cv. DH200-94</strain>
    </source>
</reference>
<evidence type="ECO:0000313" key="9">
    <source>
        <dbReference type="Proteomes" id="UP000295252"/>
    </source>
</evidence>
<comment type="subcellular location">
    <subcellularLocation>
        <location evidence="1">Nucleus</location>
    </subcellularLocation>
</comment>
<dbReference type="InterPro" id="IPR005333">
    <property type="entry name" value="Transcription_factor_TCP"/>
</dbReference>
<evidence type="ECO:0000256" key="5">
    <source>
        <dbReference type="ARBA" id="ARBA00023242"/>
    </source>
</evidence>
<organism evidence="8 9">
    <name type="scientific">Coffea canephora</name>
    <name type="common">Robusta coffee</name>
    <dbReference type="NCBI Taxonomy" id="49390"/>
    <lineage>
        <taxon>Eukaryota</taxon>
        <taxon>Viridiplantae</taxon>
        <taxon>Streptophyta</taxon>
        <taxon>Embryophyta</taxon>
        <taxon>Tracheophyta</taxon>
        <taxon>Spermatophyta</taxon>
        <taxon>Magnoliopsida</taxon>
        <taxon>eudicotyledons</taxon>
        <taxon>Gunneridae</taxon>
        <taxon>Pentapetalae</taxon>
        <taxon>asterids</taxon>
        <taxon>lamiids</taxon>
        <taxon>Gentianales</taxon>
        <taxon>Rubiaceae</taxon>
        <taxon>Ixoroideae</taxon>
        <taxon>Gardenieae complex</taxon>
        <taxon>Bertiereae - Coffeeae clade</taxon>
        <taxon>Coffeeae</taxon>
        <taxon>Coffea</taxon>
    </lineage>
</organism>
<keyword evidence="3" id="KW-0238">DNA-binding</keyword>
<evidence type="ECO:0000259" key="7">
    <source>
        <dbReference type="PROSITE" id="PS51369"/>
    </source>
</evidence>
<dbReference type="Proteomes" id="UP000295252">
    <property type="component" value="Chromosome I"/>
</dbReference>
<feature type="domain" description="TCP" evidence="7">
    <location>
        <begin position="79"/>
        <end position="137"/>
    </location>
</feature>
<dbReference type="GO" id="GO:0003700">
    <property type="term" value="F:DNA-binding transcription factor activity"/>
    <property type="evidence" value="ECO:0007669"/>
    <property type="project" value="InterPro"/>
</dbReference>
<dbReference type="GO" id="GO:0043565">
    <property type="term" value="F:sequence-specific DNA binding"/>
    <property type="evidence" value="ECO:0007669"/>
    <property type="project" value="TreeGrafter"/>
</dbReference>
<dbReference type="STRING" id="49390.A0A068UES7"/>
<name>A0A068UES7_COFCA</name>
<dbReference type="EMBL" id="HG739108">
    <property type="protein sequence ID" value="CDP07075.1"/>
    <property type="molecule type" value="Genomic_DNA"/>
</dbReference>
<keyword evidence="4" id="KW-0804">Transcription</keyword>
<gene>
    <name evidence="8" type="ORF">GSCOC_T00024181001</name>
</gene>
<evidence type="ECO:0000256" key="2">
    <source>
        <dbReference type="ARBA" id="ARBA00023015"/>
    </source>
</evidence>
<dbReference type="GO" id="GO:0005634">
    <property type="term" value="C:nucleus"/>
    <property type="evidence" value="ECO:0007669"/>
    <property type="project" value="UniProtKB-SubCell"/>
</dbReference>
<dbReference type="PANTHER" id="PTHR31072">
    <property type="entry name" value="TRANSCRIPTION FACTOR TCP4-RELATED"/>
    <property type="match status" value="1"/>
</dbReference>
<dbReference type="Gramene" id="CDP07075">
    <property type="protein sequence ID" value="CDP07075"/>
    <property type="gene ID" value="GSCOC_T00024181001"/>
</dbReference>
<dbReference type="PANTHER" id="PTHR31072:SF91">
    <property type="entry name" value="TRANSCRIPTION FACTOR TCP6"/>
    <property type="match status" value="1"/>
</dbReference>
<evidence type="ECO:0000256" key="1">
    <source>
        <dbReference type="ARBA" id="ARBA00004123"/>
    </source>
</evidence>
<feature type="compositionally biased region" description="Polar residues" evidence="6">
    <location>
        <begin position="27"/>
        <end position="62"/>
    </location>
</feature>
<dbReference type="InParanoid" id="A0A068UES7"/>
<dbReference type="PhylomeDB" id="A0A068UES7"/>
<evidence type="ECO:0000256" key="6">
    <source>
        <dbReference type="SAM" id="MobiDB-lite"/>
    </source>
</evidence>
<keyword evidence="5" id="KW-0539">Nucleus</keyword>
<feature type="compositionally biased region" description="Basic residues" evidence="6">
    <location>
        <begin position="85"/>
        <end position="94"/>
    </location>
</feature>
<proteinExistence type="predicted"/>
<feature type="region of interest" description="Disordered" evidence="6">
    <location>
        <begin position="27"/>
        <end position="94"/>
    </location>
</feature>
<sequence>MAPPFTTTPPAPLPMTATATKYYFTTISNNGGVSTPPSFSTQEGQLTKPRSIQLAPSSPFRSSEQKRRRRTNSNNEHGKGDGRSKNKLKATRGGHRVRLPALCAARIFQLTRELGHRTNGQTVEWLLRNVHLPSASETSSTVVASNSSPTTAWSQFPKQEPYEIFPAEGGGLFDTMSFTSLLMQAAKRGGEVNDVVFDP</sequence>
<keyword evidence="9" id="KW-1185">Reference proteome</keyword>
<evidence type="ECO:0000313" key="8">
    <source>
        <dbReference type="EMBL" id="CDP07075.1"/>
    </source>
</evidence>
<evidence type="ECO:0000256" key="3">
    <source>
        <dbReference type="ARBA" id="ARBA00023125"/>
    </source>
</evidence>
<accession>A0A068UES7</accession>
<dbReference type="Pfam" id="PF03634">
    <property type="entry name" value="TCP"/>
    <property type="match status" value="1"/>
</dbReference>
<protein>
    <recommendedName>
        <fullName evidence="7">TCP domain-containing protein</fullName>
    </recommendedName>
</protein>
<dbReference type="OrthoDB" id="1911901at2759"/>
<keyword evidence="2" id="KW-0805">Transcription regulation</keyword>